<dbReference type="InterPro" id="IPR000847">
    <property type="entry name" value="LysR_HTH_N"/>
</dbReference>
<dbReference type="InterPro" id="IPR058163">
    <property type="entry name" value="LysR-type_TF_proteobact-type"/>
</dbReference>
<dbReference type="GO" id="GO:0043565">
    <property type="term" value="F:sequence-specific DNA binding"/>
    <property type="evidence" value="ECO:0007669"/>
    <property type="project" value="TreeGrafter"/>
</dbReference>
<dbReference type="RefSeq" id="WP_103717658.1">
    <property type="nucleotide sequence ID" value="NZ_PQFZ01000004.1"/>
</dbReference>
<keyword evidence="2" id="KW-0805">Transcription regulation</keyword>
<dbReference type="InterPro" id="IPR036390">
    <property type="entry name" value="WH_DNA-bd_sf"/>
</dbReference>
<dbReference type="InterPro" id="IPR005119">
    <property type="entry name" value="LysR_subst-bd"/>
</dbReference>
<organism evidence="6 7">
    <name type="scientific">Bosea psychrotolerans</name>
    <dbReference type="NCBI Taxonomy" id="1871628"/>
    <lineage>
        <taxon>Bacteria</taxon>
        <taxon>Pseudomonadati</taxon>
        <taxon>Pseudomonadota</taxon>
        <taxon>Alphaproteobacteria</taxon>
        <taxon>Hyphomicrobiales</taxon>
        <taxon>Boseaceae</taxon>
        <taxon>Bosea</taxon>
    </lineage>
</organism>
<dbReference type="GO" id="GO:0003700">
    <property type="term" value="F:DNA-binding transcription factor activity"/>
    <property type="evidence" value="ECO:0007669"/>
    <property type="project" value="InterPro"/>
</dbReference>
<comment type="caution">
    <text evidence="6">The sequence shown here is derived from an EMBL/GenBank/DDBJ whole genome shotgun (WGS) entry which is preliminary data.</text>
</comment>
<accession>A0A2S4MFB8</accession>
<dbReference type="SUPFAM" id="SSF46785">
    <property type="entry name" value="Winged helix' DNA-binding domain"/>
    <property type="match status" value="1"/>
</dbReference>
<sequence>MRHVVSKSSHPPGGNEVNFNWDDIRIFLKLARLGSIRAVAAATGHSAKALRSRIMDLEAQTGAVLFHRSAAGVSLTKTGERLIAAAEEIQKQAKVFGALSMRGRRDLKPTARVGITEGLGAFWLTPMFGNLRRAHPDIQFDMKCSMTAPNISELEVDLAIQLDKPTDPNLIVRRIGYLHVVLYAAQSYVEEYGAPASKADIADYHFVEIEAPQIRSERVEEEMTREDKRRFVNMRVDISSAQFVAALSGWGVTALPTYAPIVSSGLVHVAKDFALRRDIWLAYHPQAAELRHIRQTIDWVVQSFDASLYPWFREEFVSPAEIEHYMERKKIMSFFTPGAVTRLAS</sequence>
<evidence type="ECO:0000256" key="1">
    <source>
        <dbReference type="ARBA" id="ARBA00009437"/>
    </source>
</evidence>
<evidence type="ECO:0000259" key="5">
    <source>
        <dbReference type="PROSITE" id="PS50931"/>
    </source>
</evidence>
<dbReference type="SUPFAM" id="SSF53850">
    <property type="entry name" value="Periplasmic binding protein-like II"/>
    <property type="match status" value="1"/>
</dbReference>
<dbReference type="PANTHER" id="PTHR30537:SF3">
    <property type="entry name" value="TRANSCRIPTIONAL REGULATORY PROTEIN"/>
    <property type="match status" value="1"/>
</dbReference>
<dbReference type="AlphaFoldDB" id="A0A2S4MFB8"/>
<evidence type="ECO:0000256" key="3">
    <source>
        <dbReference type="ARBA" id="ARBA00023125"/>
    </source>
</evidence>
<protein>
    <submittedName>
        <fullName evidence="6">LysR family transcriptional regulator</fullName>
    </submittedName>
</protein>
<evidence type="ECO:0000313" key="6">
    <source>
        <dbReference type="EMBL" id="POR53127.1"/>
    </source>
</evidence>
<dbReference type="Gene3D" id="3.40.190.290">
    <property type="match status" value="1"/>
</dbReference>
<evidence type="ECO:0000256" key="2">
    <source>
        <dbReference type="ARBA" id="ARBA00023015"/>
    </source>
</evidence>
<dbReference type="PROSITE" id="PS50931">
    <property type="entry name" value="HTH_LYSR"/>
    <property type="match status" value="1"/>
</dbReference>
<reference evidence="6 7" key="1">
    <citation type="submission" date="2018-01" db="EMBL/GenBank/DDBJ databases">
        <title>Genomic Encyclopedia of Type Strains, Phase III (KMG-III): the genomes of soil and plant-associated and newly described type strains.</title>
        <authorList>
            <person name="Whitman W."/>
        </authorList>
    </citation>
    <scope>NUCLEOTIDE SEQUENCE [LARGE SCALE GENOMIC DNA]</scope>
    <source>
        <strain evidence="6 7">1131</strain>
    </source>
</reference>
<comment type="similarity">
    <text evidence="1">Belongs to the LysR transcriptional regulatory family.</text>
</comment>
<keyword evidence="7" id="KW-1185">Reference proteome</keyword>
<keyword evidence="3" id="KW-0238">DNA-binding</keyword>
<dbReference type="Pfam" id="PF00126">
    <property type="entry name" value="HTH_1"/>
    <property type="match status" value="1"/>
</dbReference>
<dbReference type="EMBL" id="PQFZ01000004">
    <property type="protein sequence ID" value="POR53127.1"/>
    <property type="molecule type" value="Genomic_DNA"/>
</dbReference>
<evidence type="ECO:0000313" key="7">
    <source>
        <dbReference type="Proteomes" id="UP000236919"/>
    </source>
</evidence>
<proteinExistence type="inferred from homology"/>
<evidence type="ECO:0000256" key="4">
    <source>
        <dbReference type="ARBA" id="ARBA00023163"/>
    </source>
</evidence>
<dbReference type="Proteomes" id="UP000236919">
    <property type="component" value="Unassembled WGS sequence"/>
</dbReference>
<dbReference type="PANTHER" id="PTHR30537">
    <property type="entry name" value="HTH-TYPE TRANSCRIPTIONAL REGULATOR"/>
    <property type="match status" value="1"/>
</dbReference>
<name>A0A2S4MFB8_9HYPH</name>
<dbReference type="Pfam" id="PF03466">
    <property type="entry name" value="LysR_substrate"/>
    <property type="match status" value="1"/>
</dbReference>
<dbReference type="InterPro" id="IPR036388">
    <property type="entry name" value="WH-like_DNA-bd_sf"/>
</dbReference>
<gene>
    <name evidence="6" type="ORF">CYD53_104102</name>
</gene>
<dbReference type="Gene3D" id="1.10.10.10">
    <property type="entry name" value="Winged helix-like DNA-binding domain superfamily/Winged helix DNA-binding domain"/>
    <property type="match status" value="1"/>
</dbReference>
<dbReference type="GO" id="GO:0006351">
    <property type="term" value="P:DNA-templated transcription"/>
    <property type="evidence" value="ECO:0007669"/>
    <property type="project" value="TreeGrafter"/>
</dbReference>
<feature type="domain" description="HTH lysR-type" evidence="5">
    <location>
        <begin position="19"/>
        <end position="76"/>
    </location>
</feature>
<dbReference type="OrthoDB" id="7624726at2"/>
<keyword evidence="4" id="KW-0804">Transcription</keyword>